<dbReference type="PROSITE" id="PS00763">
    <property type="entry name" value="GLUTATHIONE_PEROXID_2"/>
    <property type="match status" value="1"/>
</dbReference>
<dbReference type="InParanoid" id="A0A0V0R5M6"/>
<dbReference type="InterPro" id="IPR029760">
    <property type="entry name" value="GPX_CS"/>
</dbReference>
<dbReference type="CDD" id="cd00340">
    <property type="entry name" value="GSH_Peroxidase"/>
    <property type="match status" value="1"/>
</dbReference>
<name>A0A0V0R5M6_PSEPJ</name>
<sequence>MGSCIIKTIGKSDSDQITTNAENLFQLSANEITGQNVELSKFQQSLTVKNYQELDKLYDKYKDQGFEILAFPCNQFGKQEPLPNDQILEAARKKANVQIKYPFFQKIEVNGPNTHEVYKFMKINSSLYDQKTKKTKNILWNFGKFLIDKNGKVVSYHIPTVSPLELEDEIVKLLKQ</sequence>
<comment type="similarity">
    <text evidence="1 4">Belongs to the glutathione peroxidase family.</text>
</comment>
<dbReference type="EMBL" id="LDAU01000044">
    <property type="protein sequence ID" value="KRX09772.1"/>
    <property type="molecule type" value="Genomic_DNA"/>
</dbReference>
<dbReference type="Proteomes" id="UP000054937">
    <property type="component" value="Unassembled WGS sequence"/>
</dbReference>
<evidence type="ECO:0000313" key="6">
    <source>
        <dbReference type="Proteomes" id="UP000054937"/>
    </source>
</evidence>
<reference evidence="5 6" key="1">
    <citation type="journal article" date="2015" name="Sci. Rep.">
        <title>Genome of the facultative scuticociliatosis pathogen Pseudocohnilembus persalinus provides insight into its virulence through horizontal gene transfer.</title>
        <authorList>
            <person name="Xiong J."/>
            <person name="Wang G."/>
            <person name="Cheng J."/>
            <person name="Tian M."/>
            <person name="Pan X."/>
            <person name="Warren A."/>
            <person name="Jiang C."/>
            <person name="Yuan D."/>
            <person name="Miao W."/>
        </authorList>
    </citation>
    <scope>NUCLEOTIDE SEQUENCE [LARGE SCALE GENOMIC DNA]</scope>
    <source>
        <strain evidence="5">36N120E</strain>
    </source>
</reference>
<keyword evidence="3 4" id="KW-0560">Oxidoreductase</keyword>
<dbReference type="GO" id="GO:0004601">
    <property type="term" value="F:peroxidase activity"/>
    <property type="evidence" value="ECO:0007669"/>
    <property type="project" value="UniProtKB-KW"/>
</dbReference>
<keyword evidence="2 4" id="KW-0575">Peroxidase</keyword>
<dbReference type="FunCoup" id="A0A0V0R5M6">
    <property type="interactions" value="165"/>
</dbReference>
<dbReference type="AlphaFoldDB" id="A0A0V0R5M6"/>
<organism evidence="5 6">
    <name type="scientific">Pseudocohnilembus persalinus</name>
    <name type="common">Ciliate</name>
    <dbReference type="NCBI Taxonomy" id="266149"/>
    <lineage>
        <taxon>Eukaryota</taxon>
        <taxon>Sar</taxon>
        <taxon>Alveolata</taxon>
        <taxon>Ciliophora</taxon>
        <taxon>Intramacronucleata</taxon>
        <taxon>Oligohymenophorea</taxon>
        <taxon>Scuticociliatia</taxon>
        <taxon>Philasterida</taxon>
        <taxon>Pseudocohnilembidae</taxon>
        <taxon>Pseudocohnilembus</taxon>
    </lineage>
</organism>
<dbReference type="PANTHER" id="PTHR11592:SF78">
    <property type="entry name" value="GLUTATHIONE PEROXIDASE"/>
    <property type="match status" value="1"/>
</dbReference>
<evidence type="ECO:0000256" key="3">
    <source>
        <dbReference type="ARBA" id="ARBA00023002"/>
    </source>
</evidence>
<keyword evidence="6" id="KW-1185">Reference proteome</keyword>
<dbReference type="InterPro" id="IPR036249">
    <property type="entry name" value="Thioredoxin-like_sf"/>
</dbReference>
<gene>
    <name evidence="5" type="ORF">PPERSA_02644</name>
</gene>
<proteinExistence type="inferred from homology"/>
<comment type="caution">
    <text evidence="5">The sequence shown here is derived from an EMBL/GenBank/DDBJ whole genome shotgun (WGS) entry which is preliminary data.</text>
</comment>
<dbReference type="GO" id="GO:0006979">
    <property type="term" value="P:response to oxidative stress"/>
    <property type="evidence" value="ECO:0007669"/>
    <property type="project" value="InterPro"/>
</dbReference>
<dbReference type="OMA" id="MASGENW"/>
<dbReference type="PIRSF" id="PIRSF000303">
    <property type="entry name" value="Glutathion_perox"/>
    <property type="match status" value="1"/>
</dbReference>
<dbReference type="PRINTS" id="PR01011">
    <property type="entry name" value="GLUTPROXDASE"/>
</dbReference>
<evidence type="ECO:0000256" key="2">
    <source>
        <dbReference type="ARBA" id="ARBA00022559"/>
    </source>
</evidence>
<dbReference type="OrthoDB" id="446890at2759"/>
<dbReference type="PROSITE" id="PS51355">
    <property type="entry name" value="GLUTATHIONE_PEROXID_3"/>
    <property type="match status" value="1"/>
</dbReference>
<dbReference type="PANTHER" id="PTHR11592">
    <property type="entry name" value="GLUTATHIONE PEROXIDASE"/>
    <property type="match status" value="1"/>
</dbReference>
<evidence type="ECO:0000256" key="1">
    <source>
        <dbReference type="ARBA" id="ARBA00006926"/>
    </source>
</evidence>
<evidence type="ECO:0000256" key="4">
    <source>
        <dbReference type="RuleBase" id="RU000499"/>
    </source>
</evidence>
<accession>A0A0V0R5M6</accession>
<protein>
    <recommendedName>
        <fullName evidence="4">Glutathione peroxidase</fullName>
    </recommendedName>
</protein>
<dbReference type="InterPro" id="IPR000889">
    <property type="entry name" value="Glutathione_peroxidase"/>
</dbReference>
<dbReference type="Gene3D" id="3.40.30.10">
    <property type="entry name" value="Glutaredoxin"/>
    <property type="match status" value="1"/>
</dbReference>
<evidence type="ECO:0000313" key="5">
    <source>
        <dbReference type="EMBL" id="KRX09772.1"/>
    </source>
</evidence>
<dbReference type="Pfam" id="PF00255">
    <property type="entry name" value="GSHPx"/>
    <property type="match status" value="1"/>
</dbReference>
<dbReference type="SUPFAM" id="SSF52833">
    <property type="entry name" value="Thioredoxin-like"/>
    <property type="match status" value="1"/>
</dbReference>